<dbReference type="InterPro" id="IPR001444">
    <property type="entry name" value="Flag_bb_rod_N"/>
</dbReference>
<name>A0A1I7NRF2_9HYPH</name>
<comment type="similarity">
    <text evidence="2 4">Belongs to the flagella basal body rod proteins family.</text>
</comment>
<reference evidence="9" key="1">
    <citation type="submission" date="2016-10" db="EMBL/GenBank/DDBJ databases">
        <authorList>
            <person name="Varghese N."/>
            <person name="Submissions S."/>
        </authorList>
    </citation>
    <scope>NUCLEOTIDE SEQUENCE [LARGE SCALE GENOMIC DNA]</scope>
    <source>
        <strain evidence="9">DSM 1565</strain>
    </source>
</reference>
<dbReference type="PANTHER" id="PTHR30435:SF19">
    <property type="entry name" value="FLAGELLAR BASAL-BODY ROD PROTEIN FLGG"/>
    <property type="match status" value="1"/>
</dbReference>
<dbReference type="GO" id="GO:0030694">
    <property type="term" value="C:bacterial-type flagellum basal body, rod"/>
    <property type="evidence" value="ECO:0007669"/>
    <property type="project" value="UniProtKB-UniRule"/>
</dbReference>
<keyword evidence="9" id="KW-1185">Reference proteome</keyword>
<keyword evidence="8" id="KW-0969">Cilium</keyword>
<dbReference type="InterPro" id="IPR020013">
    <property type="entry name" value="Flagellar_FlgE/F/G"/>
</dbReference>
<dbReference type="AlphaFoldDB" id="A0A1I7NRF2"/>
<gene>
    <name evidence="8" type="ORF">SAMN04488557_3076</name>
</gene>
<sequence>MPSNIYVALSAQMALQRRLDTVANNVANTNTVGFRGEEMSFEELLTPTGKEPVSFVSKGKNHLSMKTGEVTQTGNPLDVAVRGDSFLAIQTPNGVAYTRDGRMQMTSEGVLTTLAGYPILDAGGSPVQLNPNDPAPTINKAGTIEQSGNNLGALGLYRMPRGAILTRAEGASVVSDIAPTPEIDFLNNGVVQGYVEKSNVNPILEMTHLITIQRNFQAVTNMLSATENSLDDSLKTLAGS</sequence>
<feature type="domain" description="Flagellar hook protein FlgE/F/G-like D1" evidence="7">
    <location>
        <begin position="80"/>
        <end position="145"/>
    </location>
</feature>
<dbReference type="Proteomes" id="UP000199423">
    <property type="component" value="Unassembled WGS sequence"/>
</dbReference>
<evidence type="ECO:0000256" key="3">
    <source>
        <dbReference type="ARBA" id="ARBA00023143"/>
    </source>
</evidence>
<comment type="subcellular location">
    <subcellularLocation>
        <location evidence="1 4">Bacterial flagellum basal body</location>
    </subcellularLocation>
</comment>
<evidence type="ECO:0000256" key="2">
    <source>
        <dbReference type="ARBA" id="ARBA00009677"/>
    </source>
</evidence>
<keyword evidence="3 4" id="KW-0975">Bacterial flagellum</keyword>
<dbReference type="Pfam" id="PF22692">
    <property type="entry name" value="LlgE_F_G_D1"/>
    <property type="match status" value="1"/>
</dbReference>
<dbReference type="STRING" id="51670.SAMN04488557_3076"/>
<feature type="domain" description="Flagellar basal-body/hook protein C-terminal" evidence="6">
    <location>
        <begin position="191"/>
        <end position="234"/>
    </location>
</feature>
<dbReference type="InterPro" id="IPR053967">
    <property type="entry name" value="LlgE_F_G-like_D1"/>
</dbReference>
<evidence type="ECO:0000256" key="1">
    <source>
        <dbReference type="ARBA" id="ARBA00004117"/>
    </source>
</evidence>
<dbReference type="Pfam" id="PF06429">
    <property type="entry name" value="Flg_bbr_C"/>
    <property type="match status" value="1"/>
</dbReference>
<protein>
    <recommendedName>
        <fullName evidence="4">Flagellar basal-body rod protein FlgF</fullName>
    </recommendedName>
</protein>
<feature type="domain" description="Flagellar basal body rod protein N-terminal" evidence="5">
    <location>
        <begin position="5"/>
        <end position="35"/>
    </location>
</feature>
<evidence type="ECO:0000256" key="4">
    <source>
        <dbReference type="RuleBase" id="RU362116"/>
    </source>
</evidence>
<dbReference type="OrthoDB" id="9804559at2"/>
<accession>A0A1I7NRF2</accession>
<dbReference type="GO" id="GO:0071978">
    <property type="term" value="P:bacterial-type flagellum-dependent swarming motility"/>
    <property type="evidence" value="ECO:0007669"/>
    <property type="project" value="TreeGrafter"/>
</dbReference>
<dbReference type="PROSITE" id="PS00588">
    <property type="entry name" value="FLAGELLA_BB_ROD"/>
    <property type="match status" value="1"/>
</dbReference>
<dbReference type="InterPro" id="IPR012836">
    <property type="entry name" value="FlgF"/>
</dbReference>
<dbReference type="NCBIfam" id="TIGR03506">
    <property type="entry name" value="FlgEFG_subfam"/>
    <property type="match status" value="1"/>
</dbReference>
<evidence type="ECO:0000313" key="9">
    <source>
        <dbReference type="Proteomes" id="UP000199423"/>
    </source>
</evidence>
<organism evidence="8 9">
    <name type="scientific">Hyphomicrobium facile</name>
    <dbReference type="NCBI Taxonomy" id="51670"/>
    <lineage>
        <taxon>Bacteria</taxon>
        <taxon>Pseudomonadati</taxon>
        <taxon>Pseudomonadota</taxon>
        <taxon>Alphaproteobacteria</taxon>
        <taxon>Hyphomicrobiales</taxon>
        <taxon>Hyphomicrobiaceae</taxon>
        <taxon>Hyphomicrobium</taxon>
    </lineage>
</organism>
<evidence type="ECO:0000313" key="8">
    <source>
        <dbReference type="EMBL" id="SFV37267.1"/>
    </source>
</evidence>
<dbReference type="NCBIfam" id="TIGR02490">
    <property type="entry name" value="flgF"/>
    <property type="match status" value="1"/>
</dbReference>
<keyword evidence="8" id="KW-0966">Cell projection</keyword>
<proteinExistence type="inferred from homology"/>
<dbReference type="EMBL" id="FPCH01000003">
    <property type="protein sequence ID" value="SFV37267.1"/>
    <property type="molecule type" value="Genomic_DNA"/>
</dbReference>
<dbReference type="Pfam" id="PF00460">
    <property type="entry name" value="Flg_bb_rod"/>
    <property type="match status" value="1"/>
</dbReference>
<dbReference type="InterPro" id="IPR010930">
    <property type="entry name" value="Flg_bb/hook_C_dom"/>
</dbReference>
<evidence type="ECO:0000259" key="6">
    <source>
        <dbReference type="Pfam" id="PF06429"/>
    </source>
</evidence>
<keyword evidence="8" id="KW-0282">Flagellum</keyword>
<evidence type="ECO:0000259" key="5">
    <source>
        <dbReference type="Pfam" id="PF00460"/>
    </source>
</evidence>
<dbReference type="NCBIfam" id="NF009282">
    <property type="entry name" value="PRK12642.1"/>
    <property type="match status" value="1"/>
</dbReference>
<dbReference type="RefSeq" id="WP_092868600.1">
    <property type="nucleotide sequence ID" value="NZ_FPCH01000003.1"/>
</dbReference>
<dbReference type="SUPFAM" id="SSF117143">
    <property type="entry name" value="Flagellar hook protein flgE"/>
    <property type="match status" value="1"/>
</dbReference>
<dbReference type="InterPro" id="IPR037925">
    <property type="entry name" value="FlgE/F/G-like"/>
</dbReference>
<evidence type="ECO:0000259" key="7">
    <source>
        <dbReference type="Pfam" id="PF22692"/>
    </source>
</evidence>
<comment type="subunit">
    <text evidence="4">The basal body constitutes a major portion of the flagellar organelle and consists of five rings (E,L,P,S, and M) mounted on a central rod. The rod consists of about 26 subunits of FlgG in the distal portion, and FlgB, FlgC and FlgF are thought to build up the proximal portion of the rod with about 6 subunits each.</text>
</comment>
<dbReference type="PANTHER" id="PTHR30435">
    <property type="entry name" value="FLAGELLAR PROTEIN"/>
    <property type="match status" value="1"/>
</dbReference>
<dbReference type="InterPro" id="IPR019776">
    <property type="entry name" value="Flagellar_basal_body_rod_CS"/>
</dbReference>